<feature type="compositionally biased region" description="Acidic residues" evidence="1">
    <location>
        <begin position="434"/>
        <end position="445"/>
    </location>
</feature>
<reference evidence="2" key="1">
    <citation type="submission" date="2020-10" db="EMBL/GenBank/DDBJ databases">
        <authorList>
            <person name="Kusch S."/>
        </authorList>
    </citation>
    <scope>NUCLEOTIDE SEQUENCE</scope>
    <source>
        <strain evidence="2">SwB9</strain>
    </source>
</reference>
<protein>
    <submittedName>
        <fullName evidence="2">3342db36-4ca8-4885-a809-393febe8fe66</fullName>
    </submittedName>
</protein>
<feature type="region of interest" description="Disordered" evidence="1">
    <location>
        <begin position="1"/>
        <end position="74"/>
    </location>
</feature>
<organism evidence="2 3">
    <name type="scientific">Sclerotinia trifoliorum</name>
    <dbReference type="NCBI Taxonomy" id="28548"/>
    <lineage>
        <taxon>Eukaryota</taxon>
        <taxon>Fungi</taxon>
        <taxon>Dikarya</taxon>
        <taxon>Ascomycota</taxon>
        <taxon>Pezizomycotina</taxon>
        <taxon>Leotiomycetes</taxon>
        <taxon>Helotiales</taxon>
        <taxon>Sclerotiniaceae</taxon>
        <taxon>Sclerotinia</taxon>
    </lineage>
</organism>
<evidence type="ECO:0000256" key="1">
    <source>
        <dbReference type="SAM" id="MobiDB-lite"/>
    </source>
</evidence>
<dbReference type="EMBL" id="CAJHIA010000036">
    <property type="protein sequence ID" value="CAD6453023.1"/>
    <property type="molecule type" value="Genomic_DNA"/>
</dbReference>
<sequence>MSSSDLTTPCPVSLPKFSVTTSSDGDTETNFAQTKEPFDIDSYSEPENSEDDIKINTTKNNPSHPTSNDFQSQIQSQIQISELAEPPTSPHTFSTSSEFSDPTTDDLIQYASDISLFAVNPDIDSHHEHFLTKSNHEMQDLAKLRDVITRKPVGFRRLRDMDVSTSGVHDQVRDFGAEVARPNRVIDFMRSLSLLSAEIQVREFVTRLRLKVPFARVSLVSRSPRMKMRDFEAQPPRGTVRARGSLAGISRKIEDFPECVIRPVVEQDEFEPIGRYGPVQRARTDDAFQSSALPQHRNDASVVPALSSNTVDPRSPLAGTSLRVGGLLAWVLNPAAEQDEFKLFGGFQQVEIFQSVDEYQNVNASQPQSLTTPQKHTQATPLGTISNKSQITKSSPLNLLNHALYQNYPNIINGEKPEWKISSSAAEELFPASSDEESSLMEEEQNNTLEPPPAPVLGNLSTPDLSVMDLNLDLDLDLQDDVRSVFRVSSRRAKKSGSSLKYSRGEEMNEQSIIAISTGEVSENSTSLTIQSVVALPSPLTLSERLSLEPRIFRLLSHSLHASPYHPAEIAQRIDTNSNCHLDVWPTIALALGIPILPSHLLTPSSLQALGTISKLVELEEGYLSDELHQWALGQHQIFLWINSGALEDGIDGIFEEPRIGSQGQGFDEDCDGADSEDSILWDYEDVEAFARSEIVRFRRGLEWIQDVDVDVDVHLDVEGEEGTVCTLPDEVYNFCGDEEIIHRSVSEPVEESEGCSAVLKEYYEMKRNAGGESNLSLSSSQSLIHRIRKSVVLWASANY</sequence>
<proteinExistence type="predicted"/>
<feature type="compositionally biased region" description="Polar residues" evidence="1">
    <location>
        <begin position="55"/>
        <end position="70"/>
    </location>
</feature>
<evidence type="ECO:0000313" key="3">
    <source>
        <dbReference type="Proteomes" id="UP000624404"/>
    </source>
</evidence>
<dbReference type="Proteomes" id="UP000624404">
    <property type="component" value="Unassembled WGS sequence"/>
</dbReference>
<accession>A0A8H2W314</accession>
<dbReference type="OrthoDB" id="3555855at2759"/>
<gene>
    <name evidence="2" type="ORF">SCLTRI_LOCUS9859</name>
</gene>
<feature type="compositionally biased region" description="Polar residues" evidence="1">
    <location>
        <begin position="18"/>
        <end position="33"/>
    </location>
</feature>
<feature type="region of interest" description="Disordered" evidence="1">
    <location>
        <begin position="365"/>
        <end position="389"/>
    </location>
</feature>
<feature type="region of interest" description="Disordered" evidence="1">
    <location>
        <begin position="424"/>
        <end position="455"/>
    </location>
</feature>
<keyword evidence="3" id="KW-1185">Reference proteome</keyword>
<name>A0A8H2W314_9HELO</name>
<comment type="caution">
    <text evidence="2">The sequence shown here is derived from an EMBL/GenBank/DDBJ whole genome shotgun (WGS) entry which is preliminary data.</text>
</comment>
<evidence type="ECO:0000313" key="2">
    <source>
        <dbReference type="EMBL" id="CAD6453023.1"/>
    </source>
</evidence>
<dbReference type="AlphaFoldDB" id="A0A8H2W314"/>